<name>A0A6C0LH94_9ZZZZ</name>
<protein>
    <submittedName>
        <fullName evidence="1">Uncharacterized protein</fullName>
    </submittedName>
</protein>
<reference evidence="1" key="1">
    <citation type="journal article" date="2020" name="Nature">
        <title>Giant virus diversity and host interactions through global metagenomics.</title>
        <authorList>
            <person name="Schulz F."/>
            <person name="Roux S."/>
            <person name="Paez-Espino D."/>
            <person name="Jungbluth S."/>
            <person name="Walsh D.A."/>
            <person name="Denef V.J."/>
            <person name="McMahon K.D."/>
            <person name="Konstantinidis K.T."/>
            <person name="Eloe-Fadrosh E.A."/>
            <person name="Kyrpides N.C."/>
            <person name="Woyke T."/>
        </authorList>
    </citation>
    <scope>NUCLEOTIDE SEQUENCE</scope>
    <source>
        <strain evidence="1">GVMAG-M-3300027804-47</strain>
    </source>
</reference>
<evidence type="ECO:0000313" key="1">
    <source>
        <dbReference type="EMBL" id="QHU29385.1"/>
    </source>
</evidence>
<accession>A0A6C0LH94</accession>
<dbReference type="AlphaFoldDB" id="A0A6C0LH94"/>
<proteinExistence type="predicted"/>
<sequence>MNDYHELAYDTNYNPALLSANISCKSMSSLSSDYTTRQNTLFADRINMDTFNFHNNFHRDIDALKESESELLSGFSINKKSCIYKRPEYNDGIWKNQYQSSVTLKNTLANTKDKYKLFDYQTKNKTRKEPGIPPCPDATAVYACPV</sequence>
<organism evidence="1">
    <name type="scientific">viral metagenome</name>
    <dbReference type="NCBI Taxonomy" id="1070528"/>
    <lineage>
        <taxon>unclassified sequences</taxon>
        <taxon>metagenomes</taxon>
        <taxon>organismal metagenomes</taxon>
    </lineage>
</organism>
<dbReference type="EMBL" id="MN740487">
    <property type="protein sequence ID" value="QHU29385.1"/>
    <property type="molecule type" value="Genomic_DNA"/>
</dbReference>